<keyword evidence="2" id="KW-0547">Nucleotide-binding</keyword>
<dbReference type="InParanoid" id="Q3SDQ3"/>
<evidence type="ECO:0000256" key="2">
    <source>
        <dbReference type="ARBA" id="ARBA00022741"/>
    </source>
</evidence>
<keyword evidence="3" id="KW-0342">GTP-binding</keyword>
<dbReference type="SUPFAM" id="SSF52540">
    <property type="entry name" value="P-loop containing nucleoside triphosphate hydrolases"/>
    <property type="match status" value="2"/>
</dbReference>
<accession>Q3SDQ3</accession>
<dbReference type="SMART" id="SM00173">
    <property type="entry name" value="RAS"/>
    <property type="match status" value="2"/>
</dbReference>
<keyword evidence="7" id="KW-1185">Reference proteome</keyword>
<dbReference type="OMA" id="EDPINYV"/>
<gene>
    <name evidence="5" type="primary">rab_C42</name>
    <name evidence="6" type="ORF">GSPATT00033601001</name>
</gene>
<dbReference type="GeneID" id="5016930"/>
<dbReference type="EMBL" id="CT868028">
    <property type="protein sequence ID" value="CAK63748.1"/>
    <property type="molecule type" value="Genomic_DNA"/>
</dbReference>
<dbReference type="SMART" id="SM00175">
    <property type="entry name" value="RAB"/>
    <property type="match status" value="2"/>
</dbReference>
<organism evidence="5">
    <name type="scientific">Paramecium tetraurelia</name>
    <dbReference type="NCBI Taxonomy" id="5888"/>
    <lineage>
        <taxon>Eukaryota</taxon>
        <taxon>Sar</taxon>
        <taxon>Alveolata</taxon>
        <taxon>Ciliophora</taxon>
        <taxon>Intramacronucleata</taxon>
        <taxon>Oligohymenophorea</taxon>
        <taxon>Peniculida</taxon>
        <taxon>Parameciidae</taxon>
        <taxon>Paramecium</taxon>
    </lineage>
</organism>
<evidence type="ECO:0000313" key="5">
    <source>
        <dbReference type="EMBL" id="CAI39305.1"/>
    </source>
</evidence>
<dbReference type="EMBL" id="CR932551">
    <property type="protein sequence ID" value="CAI39305.1"/>
    <property type="molecule type" value="Genomic_DNA"/>
</dbReference>
<dbReference type="InterPro" id="IPR001806">
    <property type="entry name" value="Small_GTPase"/>
</dbReference>
<dbReference type="InterPro" id="IPR050305">
    <property type="entry name" value="Small_GTPase_Rab"/>
</dbReference>
<dbReference type="HOGENOM" id="CLU_689758_0_0_1"/>
<dbReference type="OrthoDB" id="10387925at2759"/>
<dbReference type="GO" id="GO:0003924">
    <property type="term" value="F:GTPase activity"/>
    <property type="evidence" value="ECO:0000318"/>
    <property type="project" value="GO_Central"/>
</dbReference>
<evidence type="ECO:0000256" key="1">
    <source>
        <dbReference type="ARBA" id="ARBA00006270"/>
    </source>
</evidence>
<proteinExistence type="inferred from homology"/>
<dbReference type="AlphaFoldDB" id="Q3SDQ3"/>
<dbReference type="PROSITE" id="PS51419">
    <property type="entry name" value="RAB"/>
    <property type="match status" value="2"/>
</dbReference>
<dbReference type="SMART" id="SM00174">
    <property type="entry name" value="RHO"/>
    <property type="match status" value="1"/>
</dbReference>
<dbReference type="PRINTS" id="PR00449">
    <property type="entry name" value="RASTRNSFRMNG"/>
</dbReference>
<reference evidence="6" key="4">
    <citation type="submission" date="2006-03" db="EMBL/GenBank/DDBJ databases">
        <authorList>
            <consortium name="Genoscope"/>
        </authorList>
    </citation>
    <scope>NUCLEOTIDE SEQUENCE</scope>
    <source>
        <strain evidence="6">Stock d4-2</strain>
    </source>
</reference>
<reference evidence="5" key="2">
    <citation type="submission" date="2005-09" db="EMBL/GenBank/DDBJ databases">
        <title>Paramecium tetraurelia small GTP-binding-related protein genes.</title>
        <authorList>
            <person name="Cohen J."/>
        </authorList>
    </citation>
    <scope>NUCLEOTIDE SEQUENCE</scope>
</reference>
<dbReference type="STRING" id="5888.Q3SDQ3"/>
<name>Q3SDQ3_PARTE</name>
<dbReference type="InterPro" id="IPR027417">
    <property type="entry name" value="P-loop_NTPase"/>
</dbReference>
<dbReference type="PANTHER" id="PTHR47980">
    <property type="entry name" value="LD44762P"/>
    <property type="match status" value="1"/>
</dbReference>
<dbReference type="Proteomes" id="UP000000600">
    <property type="component" value="Unassembled WGS sequence"/>
</dbReference>
<evidence type="ECO:0000256" key="3">
    <source>
        <dbReference type="ARBA" id="ARBA00023134"/>
    </source>
</evidence>
<dbReference type="SMART" id="SM00177">
    <property type="entry name" value="ARF"/>
    <property type="match status" value="1"/>
</dbReference>
<evidence type="ECO:0000313" key="7">
    <source>
        <dbReference type="Proteomes" id="UP000000600"/>
    </source>
</evidence>
<dbReference type="PROSITE" id="PS51421">
    <property type="entry name" value="RAS"/>
    <property type="match status" value="1"/>
</dbReference>
<evidence type="ECO:0000256" key="4">
    <source>
        <dbReference type="ARBA" id="ARBA00023288"/>
    </source>
</evidence>
<dbReference type="FunFam" id="3.40.50.300:FF:002020">
    <property type="entry name" value="Ras-related protein Rab-37"/>
    <property type="match status" value="2"/>
</dbReference>
<dbReference type="GO" id="GO:0006886">
    <property type="term" value="P:intracellular protein transport"/>
    <property type="evidence" value="ECO:0000318"/>
    <property type="project" value="GO_Central"/>
</dbReference>
<dbReference type="GO" id="GO:0012505">
    <property type="term" value="C:endomembrane system"/>
    <property type="evidence" value="ECO:0000318"/>
    <property type="project" value="GO_Central"/>
</dbReference>
<evidence type="ECO:0000313" key="6">
    <source>
        <dbReference type="EMBL" id="CAK63748.1"/>
    </source>
</evidence>
<dbReference type="RefSeq" id="XP_001431146.1">
    <property type="nucleotide sequence ID" value="XM_001431109.1"/>
</dbReference>
<dbReference type="Gene3D" id="3.40.50.300">
    <property type="entry name" value="P-loop containing nucleotide triphosphate hydrolases"/>
    <property type="match status" value="2"/>
</dbReference>
<dbReference type="Pfam" id="PF00071">
    <property type="entry name" value="Ras"/>
    <property type="match status" value="2"/>
</dbReference>
<dbReference type="KEGG" id="ptm:GSPATT00033601001"/>
<comment type="similarity">
    <text evidence="1">Belongs to the small GTPase superfamily. Rab family.</text>
</comment>
<dbReference type="CDD" id="cd00154">
    <property type="entry name" value="Rab"/>
    <property type="match status" value="2"/>
</dbReference>
<dbReference type="GO" id="GO:0005525">
    <property type="term" value="F:GTP binding"/>
    <property type="evidence" value="ECO:0007669"/>
    <property type="project" value="UniProtKB-KW"/>
</dbReference>
<keyword evidence="4" id="KW-0449">Lipoprotein</keyword>
<dbReference type="InterPro" id="IPR005225">
    <property type="entry name" value="Small_GTP-bd"/>
</dbReference>
<reference evidence="6 7" key="3">
    <citation type="journal article" date="2006" name="Nature">
        <title>Global trends of whole-genome duplications revealed by the ciliate Paramecium tetraurelia.</title>
        <authorList>
            <consortium name="Genoscope"/>
            <person name="Aury J.-M."/>
            <person name="Jaillon O."/>
            <person name="Duret L."/>
            <person name="Noel B."/>
            <person name="Jubin C."/>
            <person name="Porcel B.M."/>
            <person name="Segurens B."/>
            <person name="Daubin V."/>
            <person name="Anthouard V."/>
            <person name="Aiach N."/>
            <person name="Arnaiz O."/>
            <person name="Billaut A."/>
            <person name="Beisson J."/>
            <person name="Blanc I."/>
            <person name="Bouhouche K."/>
            <person name="Camara F."/>
            <person name="Duharcourt S."/>
            <person name="Guigo R."/>
            <person name="Gogendeau D."/>
            <person name="Katinka M."/>
            <person name="Keller A.-M."/>
            <person name="Kissmehl R."/>
            <person name="Klotz C."/>
            <person name="Koll F."/>
            <person name="Le Moue A."/>
            <person name="Lepere C."/>
            <person name="Malinsky S."/>
            <person name="Nowacki M."/>
            <person name="Nowak J.K."/>
            <person name="Plattner H."/>
            <person name="Poulain J."/>
            <person name="Ruiz F."/>
            <person name="Serrano V."/>
            <person name="Zagulski M."/>
            <person name="Dessen P."/>
            <person name="Betermier M."/>
            <person name="Weissenbach J."/>
            <person name="Scarpelli C."/>
            <person name="Schachter V."/>
            <person name="Sperling L."/>
            <person name="Meyer E."/>
            <person name="Cohen J."/>
            <person name="Wincker P."/>
        </authorList>
    </citation>
    <scope>NUCLEOTIDE SEQUENCE [LARGE SCALE GENOMIC DNA]</scope>
    <source>
        <strain evidence="6 7">Stock d4-2</strain>
    </source>
</reference>
<sequence length="400" mass="46336">MQKIEQEKFQHQIKILFLGDTDTGKTTLLLKYVTGKFDPSQTTIGVDFKYKSVGYQGKMIRIQIWDTAGQERYRSINQTQFKNANCFFFFYDITNQKPFEEVLRLLNDVEQLASPDVIKILIGNKIDLNSNRKVSYDKGKQFAQENRLEFFETSVLQDRILEDPINYVLEQFLKQKELEQKQNIQKNQINVALSNQIVPMLNKKTKQFDQILKIILLGDNGIGKSSLYQKYCFQTIISTTPTIGVDCYDKIVEFQGKKLKIILWDTSGQEAFMPIVQPHCNNANSVFFIYNITSKDTFQGIIKWINLAKKSASRNTINVLIGNKIDLNSSRQVSSTEGQQLAQDLKLKFYETSARYDNPLEDPINYVLEQFLKLNEKQQIQSNQKTVQIENRNQSLSCNC</sequence>
<reference evidence="5" key="1">
    <citation type="submission" date="2005-01" db="EMBL/GenBank/DDBJ databases">
        <authorList>
            <person name="Genoscope"/>
        </authorList>
    </citation>
    <scope>NUCLEOTIDE SEQUENCE</scope>
</reference>
<dbReference type="eggNOG" id="KOG0084">
    <property type="taxonomic scope" value="Eukaryota"/>
</dbReference>
<dbReference type="SMART" id="SM00176">
    <property type="entry name" value="RAN"/>
    <property type="match status" value="1"/>
</dbReference>
<dbReference type="NCBIfam" id="TIGR00231">
    <property type="entry name" value="small_GTP"/>
    <property type="match status" value="2"/>
</dbReference>
<protein>
    <submittedName>
        <fullName evidence="6">Chromosome undetermined scaffold_138, whole genome shotgun sequence</fullName>
    </submittedName>
    <submittedName>
        <fullName evidence="5">Rab_C42 protein</fullName>
    </submittedName>
</protein>